<reference evidence="4" key="2">
    <citation type="submission" date="2021-04" db="EMBL/GenBank/DDBJ databases">
        <title>Draft genome assembly of strain Phenylobacterium sp. 20VBR1 using MiniION and Illumina platforms.</title>
        <authorList>
            <person name="Thomas F.A."/>
            <person name="Krishnan K.P."/>
            <person name="Sinha R.K."/>
        </authorList>
    </citation>
    <scope>NUCLEOTIDE SEQUENCE</scope>
    <source>
        <strain evidence="4">20VBR1</strain>
    </source>
</reference>
<dbReference type="Gene3D" id="3.40.50.2300">
    <property type="match status" value="1"/>
</dbReference>
<evidence type="ECO:0000313" key="6">
    <source>
        <dbReference type="Proteomes" id="UP000622580"/>
    </source>
</evidence>
<feature type="region of interest" description="Disordered" evidence="2">
    <location>
        <begin position="146"/>
        <end position="173"/>
    </location>
</feature>
<dbReference type="InterPro" id="IPR011006">
    <property type="entry name" value="CheY-like_superfamily"/>
</dbReference>
<name>A0A941D2S8_9CAUL</name>
<evidence type="ECO:0000313" key="5">
    <source>
        <dbReference type="EMBL" id="QQZ49609.1"/>
    </source>
</evidence>
<dbReference type="AlphaFoldDB" id="A0A941D2S8"/>
<keyword evidence="1" id="KW-0597">Phosphoprotein</keyword>
<dbReference type="SMART" id="SM00448">
    <property type="entry name" value="REC"/>
    <property type="match status" value="1"/>
</dbReference>
<dbReference type="GO" id="GO:0000160">
    <property type="term" value="P:phosphorelay signal transduction system"/>
    <property type="evidence" value="ECO:0007669"/>
    <property type="project" value="InterPro"/>
</dbReference>
<dbReference type="InterPro" id="IPR001789">
    <property type="entry name" value="Sig_transdc_resp-reg_receiver"/>
</dbReference>
<dbReference type="PANTHER" id="PTHR43228">
    <property type="entry name" value="TWO-COMPONENT RESPONSE REGULATOR"/>
    <property type="match status" value="1"/>
</dbReference>
<organism evidence="4 6">
    <name type="scientific">Phenylobacterium glaciei</name>
    <dbReference type="NCBI Taxonomy" id="2803784"/>
    <lineage>
        <taxon>Bacteria</taxon>
        <taxon>Pseudomonadati</taxon>
        <taxon>Pseudomonadota</taxon>
        <taxon>Alphaproteobacteria</taxon>
        <taxon>Caulobacterales</taxon>
        <taxon>Caulobacteraceae</taxon>
        <taxon>Phenylobacterium</taxon>
    </lineage>
</organism>
<dbReference type="InterPro" id="IPR052048">
    <property type="entry name" value="ST_Response_Regulator"/>
</dbReference>
<feature type="compositionally biased region" description="Basic and acidic residues" evidence="2">
    <location>
        <begin position="151"/>
        <end position="167"/>
    </location>
</feature>
<protein>
    <submittedName>
        <fullName evidence="4">Response regulator</fullName>
    </submittedName>
</protein>
<keyword evidence="6" id="KW-1185">Reference proteome</keyword>
<accession>A0A941D2S8</accession>
<dbReference type="EMBL" id="CP068570">
    <property type="protein sequence ID" value="QQZ49609.1"/>
    <property type="molecule type" value="Genomic_DNA"/>
</dbReference>
<dbReference type="PANTHER" id="PTHR43228:SF1">
    <property type="entry name" value="TWO-COMPONENT RESPONSE REGULATOR ARR22"/>
    <property type="match status" value="1"/>
</dbReference>
<reference evidence="5" key="1">
    <citation type="submission" date="2021-01" db="EMBL/GenBank/DDBJ databases">
        <title>Genome sequence of Phenylobacterium sp. 20VBR1 isolated from a valley glaceir, Ny-Alesund, Svalbard.</title>
        <authorList>
            <person name="Thomas F.A."/>
            <person name="Krishnan K.P."/>
            <person name="Sinha R.K."/>
        </authorList>
    </citation>
    <scope>NUCLEOTIDE SEQUENCE</scope>
    <source>
        <strain evidence="5">20VBR1</strain>
    </source>
</reference>
<proteinExistence type="predicted"/>
<dbReference type="Proteomes" id="UP000622580">
    <property type="component" value="Unassembled WGS sequence"/>
</dbReference>
<evidence type="ECO:0000259" key="3">
    <source>
        <dbReference type="PROSITE" id="PS50110"/>
    </source>
</evidence>
<dbReference type="SUPFAM" id="SSF52172">
    <property type="entry name" value="CheY-like"/>
    <property type="match status" value="1"/>
</dbReference>
<dbReference type="EMBL" id="JAGSGD010000001">
    <property type="protein sequence ID" value="MBR7620847.1"/>
    <property type="molecule type" value="Genomic_DNA"/>
</dbReference>
<evidence type="ECO:0000313" key="4">
    <source>
        <dbReference type="EMBL" id="MBR7620847.1"/>
    </source>
</evidence>
<feature type="domain" description="Response regulatory" evidence="3">
    <location>
        <begin position="10"/>
        <end position="135"/>
    </location>
</feature>
<sequence length="173" mass="19612">MSSISLARINFMVVDDNIHAIDLVKTMLRGFGVDSVVEAKTITEAKVKLKQSTLPGAAVIDIIILDYMMGEEEGVTLARWLRREDTSPAPYIPIIMLTGHADRQRVYAARDAGVNEFCVKPFTPSDLMKRIMAVIDHPRSYVRSSSGYFGPDRRRVDDPKYKGPERRKDRKRN</sequence>
<dbReference type="PROSITE" id="PS50110">
    <property type="entry name" value="RESPONSE_REGULATORY"/>
    <property type="match status" value="1"/>
</dbReference>
<evidence type="ECO:0000256" key="2">
    <source>
        <dbReference type="SAM" id="MobiDB-lite"/>
    </source>
</evidence>
<gene>
    <name evidence="4" type="ORF">JKL49_15740</name>
    <name evidence="5" type="ORF">JKL49_22260</name>
</gene>
<feature type="modified residue" description="4-aspartylphosphate" evidence="1">
    <location>
        <position position="66"/>
    </location>
</feature>
<dbReference type="RefSeq" id="WP_215341569.1">
    <property type="nucleotide sequence ID" value="NZ_JAGSGD010000001.1"/>
</dbReference>
<dbReference type="Pfam" id="PF00072">
    <property type="entry name" value="Response_reg"/>
    <property type="match status" value="1"/>
</dbReference>
<evidence type="ECO:0000256" key="1">
    <source>
        <dbReference type="PROSITE-ProRule" id="PRU00169"/>
    </source>
</evidence>